<dbReference type="InterPro" id="IPR050204">
    <property type="entry name" value="AraC_XylS_family_regulators"/>
</dbReference>
<dbReference type="InterPro" id="IPR018060">
    <property type="entry name" value="HTH_AraC"/>
</dbReference>
<feature type="domain" description="HTH araC/xylS-type" evidence="4">
    <location>
        <begin position="184"/>
        <end position="281"/>
    </location>
</feature>
<evidence type="ECO:0000256" key="3">
    <source>
        <dbReference type="ARBA" id="ARBA00023163"/>
    </source>
</evidence>
<dbReference type="PANTHER" id="PTHR46796">
    <property type="entry name" value="HTH-TYPE TRANSCRIPTIONAL ACTIVATOR RHAS-RELATED"/>
    <property type="match status" value="1"/>
</dbReference>
<dbReference type="InterPro" id="IPR020449">
    <property type="entry name" value="Tscrpt_reg_AraC-type_HTH"/>
</dbReference>
<dbReference type="PRINTS" id="PR00032">
    <property type="entry name" value="HTHARAC"/>
</dbReference>
<dbReference type="InterPro" id="IPR018062">
    <property type="entry name" value="HTH_AraC-typ_CS"/>
</dbReference>
<dbReference type="AlphaFoldDB" id="A0A1C3HC06"/>
<evidence type="ECO:0000259" key="4">
    <source>
        <dbReference type="PROSITE" id="PS01124"/>
    </source>
</evidence>
<reference evidence="5" key="1">
    <citation type="submission" date="2016-05" db="EMBL/GenBank/DDBJ databases">
        <authorList>
            <person name="Cock P.J.A."/>
            <person name="Cock P.J.A."/>
        </authorList>
    </citation>
    <scope>NUCLEOTIDE SEQUENCE</scope>
    <source>
        <strain evidence="5">PWN146_assembly</strain>
    </source>
</reference>
<dbReference type="GO" id="GO:0043565">
    <property type="term" value="F:sequence-specific DNA binding"/>
    <property type="evidence" value="ECO:0007669"/>
    <property type="project" value="InterPro"/>
</dbReference>
<dbReference type="Gene3D" id="1.10.10.60">
    <property type="entry name" value="Homeodomain-like"/>
    <property type="match status" value="1"/>
</dbReference>
<dbReference type="SUPFAM" id="SSF55785">
    <property type="entry name" value="PYP-like sensor domain (PAS domain)"/>
    <property type="match status" value="1"/>
</dbReference>
<dbReference type="Pfam" id="PF08448">
    <property type="entry name" value="PAS_4"/>
    <property type="match status" value="1"/>
</dbReference>
<dbReference type="InterPro" id="IPR013656">
    <property type="entry name" value="PAS_4"/>
</dbReference>
<gene>
    <name evidence="5" type="primary">chbR_2</name>
    <name evidence="5" type="ORF">PWN146_01264</name>
</gene>
<evidence type="ECO:0000256" key="2">
    <source>
        <dbReference type="ARBA" id="ARBA00023125"/>
    </source>
</evidence>
<sequence length="284" mass="31726">MRATSDYQPPVSLSPPSLVGLPEQEDVFAVEHLSRLCDGLAQQRPNNLRDLLNTLALIAPLLNAIPNVVFFIKDAQARYLLANLTLARRCGFKTVTPLLGKTSADVFPAQLGSGYTEQDLRVLRHGVLIQDQLEMHLYNGRETGWCLTQKLALYDAQGKIIGMAGISHDLQEARAHHPAYQRLAAIDVHIRRHYARPIALEELTVLTGLSVAQIERYCKRIFHLTPRQMIHKVRLEKATELLAGDLPITDIALLCGYTDHSAFSRQFKAMTGSTPRDFRLTLSA</sequence>
<dbReference type="InterPro" id="IPR009057">
    <property type="entry name" value="Homeodomain-like_sf"/>
</dbReference>
<dbReference type="EMBL" id="LT575490">
    <property type="protein sequence ID" value="SAY42584.1"/>
    <property type="molecule type" value="Genomic_DNA"/>
</dbReference>
<evidence type="ECO:0000256" key="1">
    <source>
        <dbReference type="ARBA" id="ARBA00023015"/>
    </source>
</evidence>
<evidence type="ECO:0000313" key="5">
    <source>
        <dbReference type="EMBL" id="SAY42584.1"/>
    </source>
</evidence>
<proteinExistence type="predicted"/>
<dbReference type="Pfam" id="PF12833">
    <property type="entry name" value="HTH_18"/>
    <property type="match status" value="1"/>
</dbReference>
<dbReference type="PROSITE" id="PS01124">
    <property type="entry name" value="HTH_ARAC_FAMILY_2"/>
    <property type="match status" value="1"/>
</dbReference>
<accession>A0A1C3HC06</accession>
<dbReference type="Gene3D" id="3.30.450.20">
    <property type="entry name" value="PAS domain"/>
    <property type="match status" value="1"/>
</dbReference>
<dbReference type="SUPFAM" id="SSF46689">
    <property type="entry name" value="Homeodomain-like"/>
    <property type="match status" value="1"/>
</dbReference>
<keyword evidence="2" id="KW-0238">DNA-binding</keyword>
<dbReference type="GO" id="GO:0003700">
    <property type="term" value="F:DNA-binding transcription factor activity"/>
    <property type="evidence" value="ECO:0007669"/>
    <property type="project" value="InterPro"/>
</dbReference>
<name>A0A1C3HC06_SERMA</name>
<protein>
    <submittedName>
        <fullName evidence="5">HTH-type transcriptional regulator ChbR</fullName>
    </submittedName>
</protein>
<dbReference type="PANTHER" id="PTHR46796:SF13">
    <property type="entry name" value="HTH-TYPE TRANSCRIPTIONAL ACTIVATOR RHAS"/>
    <property type="match status" value="1"/>
</dbReference>
<keyword evidence="1" id="KW-0805">Transcription regulation</keyword>
<dbReference type="PROSITE" id="PS00041">
    <property type="entry name" value="HTH_ARAC_FAMILY_1"/>
    <property type="match status" value="1"/>
</dbReference>
<organism evidence="5">
    <name type="scientific">Serratia marcescens</name>
    <dbReference type="NCBI Taxonomy" id="615"/>
    <lineage>
        <taxon>Bacteria</taxon>
        <taxon>Pseudomonadati</taxon>
        <taxon>Pseudomonadota</taxon>
        <taxon>Gammaproteobacteria</taxon>
        <taxon>Enterobacterales</taxon>
        <taxon>Yersiniaceae</taxon>
        <taxon>Serratia</taxon>
    </lineage>
</organism>
<keyword evidence="3" id="KW-0804">Transcription</keyword>
<dbReference type="InterPro" id="IPR035965">
    <property type="entry name" value="PAS-like_dom_sf"/>
</dbReference>
<dbReference type="SMART" id="SM00342">
    <property type="entry name" value="HTH_ARAC"/>
    <property type="match status" value="1"/>
</dbReference>